<feature type="compositionally biased region" description="Basic and acidic residues" evidence="1">
    <location>
        <begin position="840"/>
        <end position="852"/>
    </location>
</feature>
<dbReference type="GO" id="GO:0042594">
    <property type="term" value="P:response to starvation"/>
    <property type="evidence" value="ECO:0007669"/>
    <property type="project" value="TreeGrafter"/>
</dbReference>
<feature type="compositionally biased region" description="Acidic residues" evidence="1">
    <location>
        <begin position="816"/>
        <end position="839"/>
    </location>
</feature>
<dbReference type="Proteomes" id="UP000307440">
    <property type="component" value="Unassembled WGS sequence"/>
</dbReference>
<name>A0A5C3KT47_COPMA</name>
<feature type="region of interest" description="Disordered" evidence="1">
    <location>
        <begin position="1"/>
        <end position="101"/>
    </location>
</feature>
<gene>
    <name evidence="2" type="ORF">FA15DRAFT_681051</name>
</gene>
<dbReference type="EMBL" id="ML210213">
    <property type="protein sequence ID" value="TFK23751.1"/>
    <property type="molecule type" value="Genomic_DNA"/>
</dbReference>
<sequence length="993" mass="107591">MNEEARAQGRARESSRKGKRSTNGASSKVASSSSSTAVAGAAAAEKPKAKPGSTQPATSKIRQWFASSSSSSSSPSSKRAKRSSKRKADSSKTVEEEQISTTRSNKSFKALFSRRPSTSSTVSLCEKRRTPFVPWLPPELWIIIFHYATSPSHPFLSSALLKPSAPFSFIEFTHSHSHLLSAYRRSMRFKASLTYVCKMWHAVGQEVLYEFIWITRAREAAMLAELLGRKAIRDISSASQGNGKGKTKERVSVHGKNKRHTSQLSDTTNFDYNNKGAYTYPYDTRGVGRHIRRLHIETGTLDRCAPLDLLAILDHSPLLQVYSDYQSIRRTTGFSIIAPSTPSGGSRPGSRGSEHSAAGAGGGAGGGGTHVHSFRDNTQLHQQASDQQVLSALLTNPGRAAAIRRLSWTNYEYEPEDYEGGVRYYLRVVGPKLEVAKEGLEYLELKLCKKDLRGMSGQGGTGGGFFESLLSPVGFGQGVRADQLTTLSASLVSTVTTRVTGLVEDGLGGVLGGGESSGSSSSRPPFDSPPLVLPALQSLKVTLDNATFHVLSTWDMPVLKNLSVISADFSYAGEGFAKFFEIHGGKLGQLELGHSTGAIEEFWLTAPPAQGGGGGNFNANANNNFNNANNNANNNFNFNANNNANANGNGNANANGNGNNTTPPGWTFGPTQIPLAHWCPNLVQFICSADAEWNWQNPDWIAPHVLLPAHPTLQFIGVRDIEKRILEGLGRVESRDLEACLEGRVFGGLGMVEEVEEMEADDPFFMLHEQIGSLLRKEAFPNLRYVRDLSWESERMRKSGRVRGGVRGALLGGFGFEEDDYEDDEEDYDYGEDNNNEDEGWWRAEPPRRESNGRGVAHTPAPTGWGFMAHFFPGHSAGGPSSSSSPMGPDATSSSSSSSSSGTALPVLRRSPPCADASTKTSASGKKSTDKPSGKRLRMMQERQQGMRVLRFWARVARMFRDRGVWLEGLDGVNVTVTALRRSAARGVGGGGC</sequence>
<feature type="compositionally biased region" description="Low complexity" evidence="1">
    <location>
        <begin position="342"/>
        <end position="351"/>
    </location>
</feature>
<feature type="compositionally biased region" description="Low complexity" evidence="1">
    <location>
        <begin position="873"/>
        <end position="902"/>
    </location>
</feature>
<feature type="compositionally biased region" description="Low complexity" evidence="1">
    <location>
        <begin position="66"/>
        <end position="77"/>
    </location>
</feature>
<feature type="region of interest" description="Disordered" evidence="1">
    <location>
        <begin position="815"/>
        <end position="937"/>
    </location>
</feature>
<feature type="compositionally biased region" description="Basic and acidic residues" evidence="1">
    <location>
        <begin position="1"/>
        <end position="16"/>
    </location>
</feature>
<dbReference type="PANTHER" id="PTHR14596:SF72">
    <property type="entry name" value="ZINC FINGER PROTEIN MSN2-RELATED"/>
    <property type="match status" value="1"/>
</dbReference>
<dbReference type="OrthoDB" id="3258324at2759"/>
<feature type="compositionally biased region" description="Gly residues" evidence="1">
    <location>
        <begin position="359"/>
        <end position="369"/>
    </location>
</feature>
<evidence type="ECO:0000313" key="3">
    <source>
        <dbReference type="Proteomes" id="UP000307440"/>
    </source>
</evidence>
<keyword evidence="3" id="KW-1185">Reference proteome</keyword>
<evidence type="ECO:0008006" key="4">
    <source>
        <dbReference type="Google" id="ProtNLM"/>
    </source>
</evidence>
<dbReference type="GO" id="GO:0005634">
    <property type="term" value="C:nucleus"/>
    <property type="evidence" value="ECO:0007669"/>
    <property type="project" value="TreeGrafter"/>
</dbReference>
<dbReference type="AlphaFoldDB" id="A0A5C3KT47"/>
<dbReference type="GO" id="GO:0000981">
    <property type="term" value="F:DNA-binding transcription factor activity, RNA polymerase II-specific"/>
    <property type="evidence" value="ECO:0007669"/>
    <property type="project" value="TreeGrafter"/>
</dbReference>
<feature type="compositionally biased region" description="Low complexity" evidence="1">
    <location>
        <begin position="915"/>
        <end position="926"/>
    </location>
</feature>
<reference evidence="2 3" key="1">
    <citation type="journal article" date="2019" name="Nat. Ecol. Evol.">
        <title>Megaphylogeny resolves global patterns of mushroom evolution.</title>
        <authorList>
            <person name="Varga T."/>
            <person name="Krizsan K."/>
            <person name="Foldi C."/>
            <person name="Dima B."/>
            <person name="Sanchez-Garcia M."/>
            <person name="Sanchez-Ramirez S."/>
            <person name="Szollosi G.J."/>
            <person name="Szarkandi J.G."/>
            <person name="Papp V."/>
            <person name="Albert L."/>
            <person name="Andreopoulos W."/>
            <person name="Angelini C."/>
            <person name="Antonin V."/>
            <person name="Barry K.W."/>
            <person name="Bougher N.L."/>
            <person name="Buchanan P."/>
            <person name="Buyck B."/>
            <person name="Bense V."/>
            <person name="Catcheside P."/>
            <person name="Chovatia M."/>
            <person name="Cooper J."/>
            <person name="Damon W."/>
            <person name="Desjardin D."/>
            <person name="Finy P."/>
            <person name="Geml J."/>
            <person name="Haridas S."/>
            <person name="Hughes K."/>
            <person name="Justo A."/>
            <person name="Karasinski D."/>
            <person name="Kautmanova I."/>
            <person name="Kiss B."/>
            <person name="Kocsube S."/>
            <person name="Kotiranta H."/>
            <person name="LaButti K.M."/>
            <person name="Lechner B.E."/>
            <person name="Liimatainen K."/>
            <person name="Lipzen A."/>
            <person name="Lukacs Z."/>
            <person name="Mihaltcheva S."/>
            <person name="Morgado L.N."/>
            <person name="Niskanen T."/>
            <person name="Noordeloos M.E."/>
            <person name="Ohm R.A."/>
            <person name="Ortiz-Santana B."/>
            <person name="Ovrebo C."/>
            <person name="Racz N."/>
            <person name="Riley R."/>
            <person name="Savchenko A."/>
            <person name="Shiryaev A."/>
            <person name="Soop K."/>
            <person name="Spirin V."/>
            <person name="Szebenyi C."/>
            <person name="Tomsovsky M."/>
            <person name="Tulloss R.E."/>
            <person name="Uehling J."/>
            <person name="Grigoriev I.V."/>
            <person name="Vagvolgyi C."/>
            <person name="Papp T."/>
            <person name="Martin F.M."/>
            <person name="Miettinen O."/>
            <person name="Hibbett D.S."/>
            <person name="Nagy L.G."/>
        </authorList>
    </citation>
    <scope>NUCLEOTIDE SEQUENCE [LARGE SCALE GENOMIC DNA]</scope>
    <source>
        <strain evidence="2 3">CBS 121175</strain>
    </source>
</reference>
<evidence type="ECO:0000313" key="2">
    <source>
        <dbReference type="EMBL" id="TFK23751.1"/>
    </source>
</evidence>
<feature type="compositionally biased region" description="Basic and acidic residues" evidence="1">
    <location>
        <begin position="86"/>
        <end position="95"/>
    </location>
</feature>
<evidence type="ECO:0000256" key="1">
    <source>
        <dbReference type="SAM" id="MobiDB-lite"/>
    </source>
</evidence>
<feature type="region of interest" description="Disordered" evidence="1">
    <location>
        <begin position="238"/>
        <end position="268"/>
    </location>
</feature>
<protein>
    <recommendedName>
        <fullName evidence="4">F-box domain-containing protein</fullName>
    </recommendedName>
</protein>
<feature type="region of interest" description="Disordered" evidence="1">
    <location>
        <begin position="336"/>
        <end position="373"/>
    </location>
</feature>
<accession>A0A5C3KT47</accession>
<dbReference type="PANTHER" id="PTHR14596">
    <property type="entry name" value="ZINC FINGER PROTEIN"/>
    <property type="match status" value="1"/>
</dbReference>
<feature type="compositionally biased region" description="Low complexity" evidence="1">
    <location>
        <begin position="21"/>
        <end position="44"/>
    </location>
</feature>
<organism evidence="2 3">
    <name type="scientific">Coprinopsis marcescibilis</name>
    <name type="common">Agaric fungus</name>
    <name type="synonym">Psathyrella marcescibilis</name>
    <dbReference type="NCBI Taxonomy" id="230819"/>
    <lineage>
        <taxon>Eukaryota</taxon>
        <taxon>Fungi</taxon>
        <taxon>Dikarya</taxon>
        <taxon>Basidiomycota</taxon>
        <taxon>Agaricomycotina</taxon>
        <taxon>Agaricomycetes</taxon>
        <taxon>Agaricomycetidae</taxon>
        <taxon>Agaricales</taxon>
        <taxon>Agaricineae</taxon>
        <taxon>Psathyrellaceae</taxon>
        <taxon>Coprinopsis</taxon>
    </lineage>
</organism>
<dbReference type="GO" id="GO:0000987">
    <property type="term" value="F:cis-regulatory region sequence-specific DNA binding"/>
    <property type="evidence" value="ECO:0007669"/>
    <property type="project" value="TreeGrafter"/>
</dbReference>
<proteinExistence type="predicted"/>